<proteinExistence type="predicted"/>
<evidence type="ECO:0000313" key="3">
    <source>
        <dbReference type="EMBL" id="BAU89150.1"/>
    </source>
</evidence>
<evidence type="ECO:0000313" key="4">
    <source>
        <dbReference type="Proteomes" id="UP000218288"/>
    </source>
</evidence>
<sequence length="150" mass="15676">MKHLAIAAAVLFGLPLAAVAEEVAPKPAAEAAKSATEAATTAPGTVPDGAPKAPQTAQERQEANAAKLAGLVRFVGESCKEAQPDYERFRSVVAAMGVDLDAISKGALLMRSMSYTEAYRKNVDESCRKAQEMFGEKGTAIPGLVLRKAS</sequence>
<feature type="region of interest" description="Disordered" evidence="1">
    <location>
        <begin position="31"/>
        <end position="62"/>
    </location>
</feature>
<dbReference type="Proteomes" id="UP000218288">
    <property type="component" value="Chromosome"/>
</dbReference>
<dbReference type="EMBL" id="AP014809">
    <property type="protein sequence ID" value="BAU89150.1"/>
    <property type="molecule type" value="Genomic_DNA"/>
</dbReference>
<dbReference type="RefSeq" id="WP_096483680.1">
    <property type="nucleotide sequence ID" value="NZ_AP014809.1"/>
</dbReference>
<protein>
    <submittedName>
        <fullName evidence="3">Uncharacterized protein</fullName>
    </submittedName>
</protein>
<gene>
    <name evidence="3" type="ORF">MPPM_0545</name>
</gene>
<dbReference type="OrthoDB" id="7996606at2"/>
<feature type="compositionally biased region" description="Low complexity" evidence="1">
    <location>
        <begin position="31"/>
        <end position="43"/>
    </location>
</feature>
<feature type="chain" id="PRO_5007819397" evidence="2">
    <location>
        <begin position="21"/>
        <end position="150"/>
    </location>
</feature>
<name>A0A160PD76_9HYPH</name>
<evidence type="ECO:0000256" key="2">
    <source>
        <dbReference type="SAM" id="SignalP"/>
    </source>
</evidence>
<reference evidence="3 4" key="1">
    <citation type="journal article" date="2016" name="Genome Announc.">
        <title>Complete Genome Sequence of Methylobacterium populi P-1M, Isolated from Pink-Pigmented Household Biofilm.</title>
        <authorList>
            <person name="Morohoshi T."/>
            <person name="Ikeda T."/>
        </authorList>
    </citation>
    <scope>NUCLEOTIDE SEQUENCE [LARGE SCALE GENOMIC DNA]</scope>
    <source>
        <strain evidence="3 4">P-1M</strain>
    </source>
</reference>
<keyword evidence="2" id="KW-0732">Signal</keyword>
<evidence type="ECO:0000256" key="1">
    <source>
        <dbReference type="SAM" id="MobiDB-lite"/>
    </source>
</evidence>
<feature type="signal peptide" evidence="2">
    <location>
        <begin position="1"/>
        <end position="20"/>
    </location>
</feature>
<accession>A0A160PD76</accession>
<organism evidence="3 4">
    <name type="scientific">Methylorubrum populi</name>
    <dbReference type="NCBI Taxonomy" id="223967"/>
    <lineage>
        <taxon>Bacteria</taxon>
        <taxon>Pseudomonadati</taxon>
        <taxon>Pseudomonadota</taxon>
        <taxon>Alphaproteobacteria</taxon>
        <taxon>Hyphomicrobiales</taxon>
        <taxon>Methylobacteriaceae</taxon>
        <taxon>Methylorubrum</taxon>
    </lineage>
</organism>
<dbReference type="AlphaFoldDB" id="A0A160PD76"/>